<protein>
    <submittedName>
        <fullName evidence="1">Uncharacterized protein</fullName>
    </submittedName>
</protein>
<dbReference type="AlphaFoldDB" id="A0A165JML9"/>
<evidence type="ECO:0000313" key="2">
    <source>
        <dbReference type="Proteomes" id="UP000077266"/>
    </source>
</evidence>
<evidence type="ECO:0000313" key="1">
    <source>
        <dbReference type="EMBL" id="KZV95068.1"/>
    </source>
</evidence>
<accession>A0A165JML9</accession>
<dbReference type="InParanoid" id="A0A165JML9"/>
<reference evidence="1 2" key="1">
    <citation type="journal article" date="2016" name="Mol. Biol. Evol.">
        <title>Comparative Genomics of Early-Diverging Mushroom-Forming Fungi Provides Insights into the Origins of Lignocellulose Decay Capabilities.</title>
        <authorList>
            <person name="Nagy L.G."/>
            <person name="Riley R."/>
            <person name="Tritt A."/>
            <person name="Adam C."/>
            <person name="Daum C."/>
            <person name="Floudas D."/>
            <person name="Sun H."/>
            <person name="Yadav J.S."/>
            <person name="Pangilinan J."/>
            <person name="Larsson K.H."/>
            <person name="Matsuura K."/>
            <person name="Barry K."/>
            <person name="Labutti K."/>
            <person name="Kuo R."/>
            <person name="Ohm R.A."/>
            <person name="Bhattacharya S.S."/>
            <person name="Shirouzu T."/>
            <person name="Yoshinaga Y."/>
            <person name="Martin F.M."/>
            <person name="Grigoriev I.V."/>
            <person name="Hibbett D.S."/>
        </authorList>
    </citation>
    <scope>NUCLEOTIDE SEQUENCE [LARGE SCALE GENOMIC DNA]</scope>
    <source>
        <strain evidence="1 2">HHB12029</strain>
    </source>
</reference>
<dbReference type="Proteomes" id="UP000077266">
    <property type="component" value="Unassembled WGS sequence"/>
</dbReference>
<proteinExistence type="predicted"/>
<sequence>MAPVGDSEPTWSHVAAQDRSCSTYTPTPSLTLDATPFSKRPASITIYSFLIRTPSHSTTRWGGGNIKHHRHYFCLDGPPLLCRLLRQRSGTVHRVSIVAARLVECDVLHDGHFSDCQSLLPCARPAGARRRLVKSSRHWTFFIGSYAHSSSVRRHARRRVALQRRAVAYRPDVC</sequence>
<gene>
    <name evidence="1" type="ORF">EXIGLDRAFT_490089</name>
</gene>
<keyword evidence="2" id="KW-1185">Reference proteome</keyword>
<name>A0A165JML9_EXIGL</name>
<dbReference type="EMBL" id="KV425963">
    <property type="protein sequence ID" value="KZV95068.1"/>
    <property type="molecule type" value="Genomic_DNA"/>
</dbReference>
<organism evidence="1 2">
    <name type="scientific">Exidia glandulosa HHB12029</name>
    <dbReference type="NCBI Taxonomy" id="1314781"/>
    <lineage>
        <taxon>Eukaryota</taxon>
        <taxon>Fungi</taxon>
        <taxon>Dikarya</taxon>
        <taxon>Basidiomycota</taxon>
        <taxon>Agaricomycotina</taxon>
        <taxon>Agaricomycetes</taxon>
        <taxon>Auriculariales</taxon>
        <taxon>Exidiaceae</taxon>
        <taxon>Exidia</taxon>
    </lineage>
</organism>